<dbReference type="OrthoDB" id="9770729at2"/>
<keyword evidence="2" id="KW-0732">Signal</keyword>
<organism evidence="4 5">
    <name type="scientific">Camelimonas lactis</name>
    <dbReference type="NCBI Taxonomy" id="659006"/>
    <lineage>
        <taxon>Bacteria</taxon>
        <taxon>Pseudomonadati</taxon>
        <taxon>Pseudomonadota</taxon>
        <taxon>Alphaproteobacteria</taxon>
        <taxon>Hyphomicrobiales</taxon>
        <taxon>Chelatococcaceae</taxon>
        <taxon>Camelimonas</taxon>
    </lineage>
</organism>
<dbReference type="AlphaFoldDB" id="A0A4R2GWH7"/>
<name>A0A4R2GWH7_9HYPH</name>
<dbReference type="EMBL" id="SLWL01000002">
    <property type="protein sequence ID" value="TCO15134.1"/>
    <property type="molecule type" value="Genomic_DNA"/>
</dbReference>
<dbReference type="RefSeq" id="WP_132003178.1">
    <property type="nucleotide sequence ID" value="NZ_JBHUNN010000002.1"/>
</dbReference>
<sequence length="406" mass="43818">MDRRTFLLAGAGALGAGFTLRGAPAIAAGAKKYDKGASDTEIRLGQTIPYSGAGSVYGAVGLAQAAYFDDLNEKGGVNGRKIKFISLDDAYSPPKTMEATRRLVEQEEVLGLFGSLGTATQASVQKYLNSKKIPQLLLNAGAPRWNDPKHFPWTTPGLPLYNIEAAILANYTAKVKPGAKVAALYQNDEFGRDYFRLFKDALGNRGTIVADAHYDLTDPTVDSQMLKLAQSGADVFYNCASGKFASLAIRKAHELKWNVLQLLISTSNATSILNAAGKEAIQGIVSPQYVKDIGGKRWAQDPGVVAWQELRARRLPNITPDNNTAFLGYGVAVLMHKVLERCGDELTHENLLRQATNLKGMTTPALLPGISYAITPEDYSPFNELIMGAYKGDEWDLADKPTSAAG</sequence>
<proteinExistence type="inferred from homology"/>
<keyword evidence="5" id="KW-1185">Reference proteome</keyword>
<evidence type="ECO:0000256" key="1">
    <source>
        <dbReference type="ARBA" id="ARBA00010062"/>
    </source>
</evidence>
<dbReference type="PANTHER" id="PTHR47235">
    <property type="entry name" value="BLR6548 PROTEIN"/>
    <property type="match status" value="1"/>
</dbReference>
<dbReference type="SUPFAM" id="SSF53822">
    <property type="entry name" value="Periplasmic binding protein-like I"/>
    <property type="match status" value="1"/>
</dbReference>
<gene>
    <name evidence="4" type="ORF">EV666_102111</name>
</gene>
<evidence type="ECO:0000313" key="4">
    <source>
        <dbReference type="EMBL" id="TCO15134.1"/>
    </source>
</evidence>
<evidence type="ECO:0000259" key="3">
    <source>
        <dbReference type="Pfam" id="PF13458"/>
    </source>
</evidence>
<comment type="caution">
    <text evidence="4">The sequence shown here is derived from an EMBL/GenBank/DDBJ whole genome shotgun (WGS) entry which is preliminary data.</text>
</comment>
<reference evidence="4 5" key="1">
    <citation type="submission" date="2019-03" db="EMBL/GenBank/DDBJ databases">
        <title>Genomic Encyclopedia of Type Strains, Phase IV (KMG-IV): sequencing the most valuable type-strain genomes for metagenomic binning, comparative biology and taxonomic classification.</title>
        <authorList>
            <person name="Goeker M."/>
        </authorList>
    </citation>
    <scope>NUCLEOTIDE SEQUENCE [LARGE SCALE GENOMIC DNA]</scope>
    <source>
        <strain evidence="4 5">DSM 22958</strain>
    </source>
</reference>
<evidence type="ECO:0000256" key="2">
    <source>
        <dbReference type="ARBA" id="ARBA00022729"/>
    </source>
</evidence>
<accession>A0A4R2GWH7</accession>
<evidence type="ECO:0000313" key="5">
    <source>
        <dbReference type="Proteomes" id="UP000294881"/>
    </source>
</evidence>
<dbReference type="InterPro" id="IPR028081">
    <property type="entry name" value="Leu-bd"/>
</dbReference>
<protein>
    <submittedName>
        <fullName evidence="4">ABC-type branched-subunit amino acid transport system substrate-binding protein</fullName>
    </submittedName>
</protein>
<dbReference type="Pfam" id="PF13458">
    <property type="entry name" value="Peripla_BP_6"/>
    <property type="match status" value="1"/>
</dbReference>
<comment type="similarity">
    <text evidence="1">Belongs to the leucine-binding protein family.</text>
</comment>
<feature type="domain" description="Leucine-binding protein" evidence="3">
    <location>
        <begin position="41"/>
        <end position="364"/>
    </location>
</feature>
<dbReference type="Proteomes" id="UP000294881">
    <property type="component" value="Unassembled WGS sequence"/>
</dbReference>
<dbReference type="InterPro" id="IPR028082">
    <property type="entry name" value="Peripla_BP_I"/>
</dbReference>
<dbReference type="Gene3D" id="3.40.50.2300">
    <property type="match status" value="2"/>
</dbReference>
<dbReference type="CDD" id="cd06343">
    <property type="entry name" value="PBP1_ABC_ligand_binding-like"/>
    <property type="match status" value="1"/>
</dbReference>
<dbReference type="PANTHER" id="PTHR47235:SF1">
    <property type="entry name" value="BLR6548 PROTEIN"/>
    <property type="match status" value="1"/>
</dbReference>